<feature type="compositionally biased region" description="Acidic residues" evidence="1">
    <location>
        <begin position="107"/>
        <end position="116"/>
    </location>
</feature>
<feature type="non-terminal residue" evidence="4">
    <location>
        <position position="1"/>
    </location>
</feature>
<dbReference type="AlphaFoldDB" id="A0A6P8HSX8"/>
<evidence type="ECO:0000256" key="1">
    <source>
        <dbReference type="SAM" id="MobiDB-lite"/>
    </source>
</evidence>
<evidence type="ECO:0000256" key="2">
    <source>
        <dbReference type="SAM" id="Phobius"/>
    </source>
</evidence>
<sequence>VDNVEIRGEGAHKFPKTLNEGERIGIGIAVGLVVVFTLTAIYMFMYYKGKSNKTMKLEVPRNGKARRDSLTSKGTEDISLDDAVEGPSGLTAMNRGEPRRTDAPMPNEDEEEEEELNIFVAKF</sequence>
<proteinExistence type="predicted"/>
<dbReference type="Proteomes" id="UP000515163">
    <property type="component" value="Unplaced"/>
</dbReference>
<dbReference type="GeneID" id="116292543"/>
<protein>
    <submittedName>
        <fullName evidence="4">Uncharacterized protein LOC116292543</fullName>
    </submittedName>
</protein>
<feature type="transmembrane region" description="Helical" evidence="2">
    <location>
        <begin position="24"/>
        <end position="47"/>
    </location>
</feature>
<evidence type="ECO:0000313" key="4">
    <source>
        <dbReference type="RefSeq" id="XP_031555742.1"/>
    </source>
</evidence>
<dbReference type="RefSeq" id="XP_031555742.1">
    <property type="nucleotide sequence ID" value="XM_031699882.1"/>
</dbReference>
<keyword evidence="2" id="KW-1133">Transmembrane helix</keyword>
<keyword evidence="2" id="KW-0812">Transmembrane</keyword>
<evidence type="ECO:0000313" key="3">
    <source>
        <dbReference type="Proteomes" id="UP000515163"/>
    </source>
</evidence>
<dbReference type="OrthoDB" id="10429231at2759"/>
<gene>
    <name evidence="4" type="primary">LOC116292543</name>
</gene>
<keyword evidence="2" id="KW-0472">Membrane</keyword>
<name>A0A6P8HSX8_ACTTE</name>
<accession>A0A6P8HSX8</accession>
<feature type="region of interest" description="Disordered" evidence="1">
    <location>
        <begin position="58"/>
        <end position="116"/>
    </location>
</feature>
<feature type="compositionally biased region" description="Basic and acidic residues" evidence="1">
    <location>
        <begin position="58"/>
        <end position="76"/>
    </location>
</feature>
<keyword evidence="3" id="KW-1185">Reference proteome</keyword>
<reference evidence="4" key="1">
    <citation type="submission" date="2025-08" db="UniProtKB">
        <authorList>
            <consortium name="RefSeq"/>
        </authorList>
    </citation>
    <scope>IDENTIFICATION</scope>
    <source>
        <tissue evidence="4">Tentacle</tissue>
    </source>
</reference>
<organism evidence="3 4">
    <name type="scientific">Actinia tenebrosa</name>
    <name type="common">Australian red waratah sea anemone</name>
    <dbReference type="NCBI Taxonomy" id="6105"/>
    <lineage>
        <taxon>Eukaryota</taxon>
        <taxon>Metazoa</taxon>
        <taxon>Cnidaria</taxon>
        <taxon>Anthozoa</taxon>
        <taxon>Hexacorallia</taxon>
        <taxon>Actiniaria</taxon>
        <taxon>Actiniidae</taxon>
        <taxon>Actinia</taxon>
    </lineage>
</organism>
<dbReference type="InParanoid" id="A0A6P8HSX8"/>
<dbReference type="KEGG" id="aten:116292543"/>